<keyword evidence="4" id="KW-0325">Glycoprotein</keyword>
<evidence type="ECO:0000313" key="7">
    <source>
        <dbReference type="Proteomes" id="UP000694863"/>
    </source>
</evidence>
<dbReference type="Pfam" id="PF00059">
    <property type="entry name" value="Lectin_C"/>
    <property type="match status" value="1"/>
</dbReference>
<feature type="transmembrane region" description="Helical" evidence="5">
    <location>
        <begin position="32"/>
        <end position="54"/>
    </location>
</feature>
<protein>
    <submittedName>
        <fullName evidence="8">C-type lectin domain family 1 member B</fullName>
    </submittedName>
</protein>
<keyword evidence="7" id="KW-1185">Reference proteome</keyword>
<evidence type="ECO:0000259" key="6">
    <source>
        <dbReference type="PROSITE" id="PS50041"/>
    </source>
</evidence>
<gene>
    <name evidence="8" type="primary">CLEC1B</name>
</gene>
<dbReference type="PROSITE" id="PS50041">
    <property type="entry name" value="C_TYPE_LECTIN_2"/>
    <property type="match status" value="1"/>
</dbReference>
<dbReference type="CDD" id="cd03593">
    <property type="entry name" value="CLECT_NK_receptors_like"/>
    <property type="match status" value="1"/>
</dbReference>
<evidence type="ECO:0000256" key="4">
    <source>
        <dbReference type="ARBA" id="ARBA00023180"/>
    </source>
</evidence>
<keyword evidence="3" id="KW-1015">Disulfide bond</keyword>
<keyword evidence="5" id="KW-0812">Transmembrane</keyword>
<keyword evidence="2" id="KW-0430">Lectin</keyword>
<proteinExistence type="predicted"/>
<organism evidence="7 8">
    <name type="scientific">Echinops telfairi</name>
    <name type="common">Lesser hedgehog tenrec</name>
    <dbReference type="NCBI Taxonomy" id="9371"/>
    <lineage>
        <taxon>Eukaryota</taxon>
        <taxon>Metazoa</taxon>
        <taxon>Chordata</taxon>
        <taxon>Craniata</taxon>
        <taxon>Vertebrata</taxon>
        <taxon>Euteleostomi</taxon>
        <taxon>Mammalia</taxon>
        <taxon>Eutheria</taxon>
        <taxon>Afrotheria</taxon>
        <taxon>Tenrecidae</taxon>
        <taxon>Tenrecinae</taxon>
        <taxon>Echinops</taxon>
    </lineage>
</organism>
<evidence type="ECO:0000256" key="5">
    <source>
        <dbReference type="SAM" id="Phobius"/>
    </source>
</evidence>
<evidence type="ECO:0000313" key="8">
    <source>
        <dbReference type="RefSeq" id="XP_004717683.1"/>
    </source>
</evidence>
<dbReference type="InterPro" id="IPR001304">
    <property type="entry name" value="C-type_lectin-like"/>
</dbReference>
<comment type="subcellular location">
    <subcellularLocation>
        <location evidence="1">Membrane</location>
        <topology evidence="1">Single-pass membrane protein</topology>
    </subcellularLocation>
</comment>
<dbReference type="InterPro" id="IPR016187">
    <property type="entry name" value="CTDL_fold"/>
</dbReference>
<dbReference type="PANTHER" id="PTHR46490:SF2">
    <property type="entry name" value="C-TYPE LECTIN DOMAIN FAMILY 1 MEMBER B"/>
    <property type="match status" value="1"/>
</dbReference>
<dbReference type="InterPro" id="IPR052309">
    <property type="entry name" value="C-type_Lectin_Domain_Fam1"/>
</dbReference>
<dbReference type="InterPro" id="IPR016186">
    <property type="entry name" value="C-type_lectin-like/link_sf"/>
</dbReference>
<evidence type="ECO:0000256" key="3">
    <source>
        <dbReference type="ARBA" id="ARBA00023157"/>
    </source>
</evidence>
<reference evidence="8" key="1">
    <citation type="submission" date="2025-08" db="UniProtKB">
        <authorList>
            <consortium name="RefSeq"/>
        </authorList>
    </citation>
    <scope>IDENTIFICATION</scope>
</reference>
<evidence type="ECO:0000256" key="2">
    <source>
        <dbReference type="ARBA" id="ARBA00022734"/>
    </source>
</evidence>
<dbReference type="Proteomes" id="UP000694863">
    <property type="component" value="Unplaced"/>
</dbReference>
<dbReference type="GeneID" id="101646025"/>
<evidence type="ECO:0000256" key="1">
    <source>
        <dbReference type="ARBA" id="ARBA00004167"/>
    </source>
</evidence>
<name>A0ABM0J990_ECHTE</name>
<dbReference type="RefSeq" id="XP_004717683.1">
    <property type="nucleotide sequence ID" value="XM_004717626.2"/>
</dbReference>
<dbReference type="Gene3D" id="3.10.100.10">
    <property type="entry name" value="Mannose-Binding Protein A, subunit A"/>
    <property type="match status" value="1"/>
</dbReference>
<keyword evidence="5" id="KW-1133">Transmembrane helix</keyword>
<feature type="domain" description="C-type lectin" evidence="6">
    <location>
        <begin position="108"/>
        <end position="216"/>
    </location>
</feature>
<keyword evidence="5" id="KW-0472">Membrane</keyword>
<dbReference type="SUPFAM" id="SSF56436">
    <property type="entry name" value="C-type lectin-like"/>
    <property type="match status" value="1"/>
</dbReference>
<dbReference type="SMART" id="SM00034">
    <property type="entry name" value="CLECT"/>
    <property type="match status" value="1"/>
</dbReference>
<dbReference type="PANTHER" id="PTHR46490">
    <property type="entry name" value="C-TYPE LECTIN DOMAIN FAMILY 12 MEMBER A-RELATED"/>
    <property type="match status" value="1"/>
</dbReference>
<sequence length="232" mass="26241">MMDEDGYLTINIKDRKPALNAVNSAPSSSWRVMALALLILCMGMAIGLVTLGILSVTQQNLQKAENGNLSETLNQLAKYFCQDLIKQSEQKGIHNHQCSPCDTNWRYYGNSCYGFFKHNLTWDESKQYCSEMKAKLVKIASQEILKYIKGRTGLIRWVGLSRQNSDGVWMWEDGSVFSKNMITLSGDARENMNCAYFYNGKIVPSSCESKQYLMCERKAGVAKVAELLQQEN</sequence>
<accession>A0ABM0J990</accession>
<dbReference type="InterPro" id="IPR033992">
    <property type="entry name" value="NKR-like_CTLD"/>
</dbReference>